<sequence length="294" mass="33253">MGVILDFAADLTDRLAIDQKKRPLGLDLKFVAQLDQQLNDFPLLIASPSSSTRRRFDQEGTKLWNTCIQLMTVYRDRKEEVVLVCKGTSMSLSDAGTFTEYGIVKAFAYAMLDYAAPYRGTGSNRALETAFSIASTCIDNGCLDLSQRIIETAAVRLDKLEKSESDVEGSKLQQYTIEYYMLRIYLAWLQGRLDIAEHLFSNIPVSDNGRGQERVMDISYKIGSCALSRKQYDVSVKWLERAWRASELIRHMDQPPVLPINDKELLILHASGRLLLIDDHGKYLMQDSSCRSSS</sequence>
<accession>A0A1L9NAS2</accession>
<gene>
    <name evidence="2" type="ORF">ASPTUDRAFT_39180</name>
</gene>
<proteinExistence type="predicted"/>
<dbReference type="Pfam" id="PF08631">
    <property type="entry name" value="SPO22"/>
    <property type="match status" value="1"/>
</dbReference>
<evidence type="ECO:0008006" key="4">
    <source>
        <dbReference type="Google" id="ProtNLM"/>
    </source>
</evidence>
<dbReference type="STRING" id="767770.A0A1L9NAS2"/>
<evidence type="ECO:0000256" key="1">
    <source>
        <dbReference type="ARBA" id="ARBA00023254"/>
    </source>
</evidence>
<keyword evidence="3" id="KW-1185">Reference proteome</keyword>
<dbReference type="PANTHER" id="PTHR40375:SF2">
    <property type="entry name" value="SPORULATION-SPECIFIC PROTEIN 22"/>
    <property type="match status" value="1"/>
</dbReference>
<keyword evidence="1" id="KW-0469">Meiosis</keyword>
<dbReference type="EMBL" id="KV878187">
    <property type="protein sequence ID" value="OJI86335.1"/>
    <property type="molecule type" value="Genomic_DNA"/>
</dbReference>
<evidence type="ECO:0000313" key="2">
    <source>
        <dbReference type="EMBL" id="OJI86335.1"/>
    </source>
</evidence>
<dbReference type="InterPro" id="IPR039057">
    <property type="entry name" value="Spo22/ZIP4"/>
</dbReference>
<dbReference type="Proteomes" id="UP000184304">
    <property type="component" value="Unassembled WGS sequence"/>
</dbReference>
<name>A0A1L9NAS2_ASPTC</name>
<dbReference type="GO" id="GO:0051321">
    <property type="term" value="P:meiotic cell cycle"/>
    <property type="evidence" value="ECO:0007669"/>
    <property type="project" value="UniProtKB-KW"/>
</dbReference>
<dbReference type="OMA" id="QEGTKLW"/>
<evidence type="ECO:0000313" key="3">
    <source>
        <dbReference type="Proteomes" id="UP000184304"/>
    </source>
</evidence>
<reference evidence="3" key="1">
    <citation type="journal article" date="2017" name="Genome Biol.">
        <title>Comparative genomics reveals high biological diversity and specific adaptations in the industrially and medically important fungal genus Aspergillus.</title>
        <authorList>
            <person name="de Vries R.P."/>
            <person name="Riley R."/>
            <person name="Wiebenga A."/>
            <person name="Aguilar-Osorio G."/>
            <person name="Amillis S."/>
            <person name="Uchima C.A."/>
            <person name="Anderluh G."/>
            <person name="Asadollahi M."/>
            <person name="Askin M."/>
            <person name="Barry K."/>
            <person name="Battaglia E."/>
            <person name="Bayram O."/>
            <person name="Benocci T."/>
            <person name="Braus-Stromeyer S.A."/>
            <person name="Caldana C."/>
            <person name="Canovas D."/>
            <person name="Cerqueira G.C."/>
            <person name="Chen F."/>
            <person name="Chen W."/>
            <person name="Choi C."/>
            <person name="Clum A."/>
            <person name="Dos Santos R.A."/>
            <person name="Damasio A.R."/>
            <person name="Diallinas G."/>
            <person name="Emri T."/>
            <person name="Fekete E."/>
            <person name="Flipphi M."/>
            <person name="Freyberg S."/>
            <person name="Gallo A."/>
            <person name="Gournas C."/>
            <person name="Habgood R."/>
            <person name="Hainaut M."/>
            <person name="Harispe M.L."/>
            <person name="Henrissat B."/>
            <person name="Hilden K.S."/>
            <person name="Hope R."/>
            <person name="Hossain A."/>
            <person name="Karabika E."/>
            <person name="Karaffa L."/>
            <person name="Karanyi Z."/>
            <person name="Krasevec N."/>
            <person name="Kuo A."/>
            <person name="Kusch H."/>
            <person name="LaButti K."/>
            <person name="Lagendijk E.L."/>
            <person name="Lapidus A."/>
            <person name="Levasseur A."/>
            <person name="Lindquist E."/>
            <person name="Lipzen A."/>
            <person name="Logrieco A.F."/>
            <person name="MacCabe A."/>
            <person name="Maekelae M.R."/>
            <person name="Malavazi I."/>
            <person name="Melin P."/>
            <person name="Meyer V."/>
            <person name="Mielnichuk N."/>
            <person name="Miskei M."/>
            <person name="Molnar A.P."/>
            <person name="Mule G."/>
            <person name="Ngan C.Y."/>
            <person name="Orejas M."/>
            <person name="Orosz E."/>
            <person name="Ouedraogo J.P."/>
            <person name="Overkamp K.M."/>
            <person name="Park H.-S."/>
            <person name="Perrone G."/>
            <person name="Piumi F."/>
            <person name="Punt P.J."/>
            <person name="Ram A.F."/>
            <person name="Ramon A."/>
            <person name="Rauscher S."/>
            <person name="Record E."/>
            <person name="Riano-Pachon D.M."/>
            <person name="Robert V."/>
            <person name="Roehrig J."/>
            <person name="Ruller R."/>
            <person name="Salamov A."/>
            <person name="Salih N.S."/>
            <person name="Samson R.A."/>
            <person name="Sandor E."/>
            <person name="Sanguinetti M."/>
            <person name="Schuetze T."/>
            <person name="Sepcic K."/>
            <person name="Shelest E."/>
            <person name="Sherlock G."/>
            <person name="Sophianopoulou V."/>
            <person name="Squina F.M."/>
            <person name="Sun H."/>
            <person name="Susca A."/>
            <person name="Todd R.B."/>
            <person name="Tsang A."/>
            <person name="Unkles S.E."/>
            <person name="van de Wiele N."/>
            <person name="van Rossen-Uffink D."/>
            <person name="Oliveira J.V."/>
            <person name="Vesth T.C."/>
            <person name="Visser J."/>
            <person name="Yu J.-H."/>
            <person name="Zhou M."/>
            <person name="Andersen M.R."/>
            <person name="Archer D.B."/>
            <person name="Baker S.E."/>
            <person name="Benoit I."/>
            <person name="Brakhage A.A."/>
            <person name="Braus G.H."/>
            <person name="Fischer R."/>
            <person name="Frisvad J.C."/>
            <person name="Goldman G.H."/>
            <person name="Houbraken J."/>
            <person name="Oakley B."/>
            <person name="Pocsi I."/>
            <person name="Scazzocchio C."/>
            <person name="Seiboth B."/>
            <person name="vanKuyk P.A."/>
            <person name="Wortman J."/>
            <person name="Dyer P.S."/>
            <person name="Grigoriev I.V."/>
        </authorList>
    </citation>
    <scope>NUCLEOTIDE SEQUENCE [LARGE SCALE GENOMIC DNA]</scope>
    <source>
        <strain evidence="3">CBS 134.48</strain>
    </source>
</reference>
<dbReference type="VEuPathDB" id="FungiDB:ASPTUDRAFT_39180"/>
<organism evidence="2 3">
    <name type="scientific">Aspergillus tubingensis (strain CBS 134.48)</name>
    <dbReference type="NCBI Taxonomy" id="767770"/>
    <lineage>
        <taxon>Eukaryota</taxon>
        <taxon>Fungi</taxon>
        <taxon>Dikarya</taxon>
        <taxon>Ascomycota</taxon>
        <taxon>Pezizomycotina</taxon>
        <taxon>Eurotiomycetes</taxon>
        <taxon>Eurotiomycetidae</taxon>
        <taxon>Eurotiales</taxon>
        <taxon>Aspergillaceae</taxon>
        <taxon>Aspergillus</taxon>
        <taxon>Aspergillus subgen. Circumdati</taxon>
    </lineage>
</organism>
<dbReference type="OrthoDB" id="65716at2759"/>
<protein>
    <recommendedName>
        <fullName evidence="4">Protein ZIP4 homolog</fullName>
    </recommendedName>
</protein>
<dbReference type="AlphaFoldDB" id="A0A1L9NAS2"/>
<dbReference type="GO" id="GO:0090173">
    <property type="term" value="P:regulation of synaptonemal complex assembly"/>
    <property type="evidence" value="ECO:0007669"/>
    <property type="project" value="InterPro"/>
</dbReference>
<dbReference type="InterPro" id="IPR013940">
    <property type="entry name" value="Spo22/ZIP4/TEX11"/>
</dbReference>
<dbReference type="PANTHER" id="PTHR40375">
    <property type="entry name" value="SPORULATION-SPECIFIC PROTEIN 22"/>
    <property type="match status" value="1"/>
</dbReference>